<keyword evidence="3" id="KW-0460">Magnesium</keyword>
<keyword evidence="5" id="KW-1185">Reference proteome</keyword>
<dbReference type="PANTHER" id="PTHR10000">
    <property type="entry name" value="PHOSPHOSERINE PHOSPHATASE"/>
    <property type="match status" value="1"/>
</dbReference>
<dbReference type="Proteomes" id="UP001652504">
    <property type="component" value="Unassembled WGS sequence"/>
</dbReference>
<dbReference type="InterPro" id="IPR006379">
    <property type="entry name" value="HAD-SF_hydro_IIB"/>
</dbReference>
<dbReference type="RefSeq" id="WP_263713222.1">
    <property type="nucleotide sequence ID" value="NZ_JAOWKX010000008.1"/>
</dbReference>
<evidence type="ECO:0000256" key="1">
    <source>
        <dbReference type="ARBA" id="ARBA00022723"/>
    </source>
</evidence>
<dbReference type="NCBIfam" id="NF001218">
    <property type="entry name" value="PRK00192.1-5"/>
    <property type="match status" value="1"/>
</dbReference>
<dbReference type="SFLD" id="SFLDS00003">
    <property type="entry name" value="Haloacid_Dehalogenase"/>
    <property type="match status" value="1"/>
</dbReference>
<reference evidence="4 5" key="1">
    <citation type="submission" date="2022-10" db="EMBL/GenBank/DDBJ databases">
        <title>Aestuariibacter sp. AA17 isolated from Montipora capitata coral fragment.</title>
        <authorList>
            <person name="Emsley S.A."/>
            <person name="Pfannmuller K.M."/>
            <person name="Loughran R.M."/>
            <person name="Shlafstein M."/>
            <person name="Papke E."/>
            <person name="Saw J.H."/>
            <person name="Ushijima B."/>
            <person name="Videau P."/>
        </authorList>
    </citation>
    <scope>NUCLEOTIDE SEQUENCE [LARGE SCALE GENOMIC DNA]</scope>
    <source>
        <strain evidence="4 5">AA17</strain>
    </source>
</reference>
<name>A0ABT3AB74_9ALTE</name>
<dbReference type="NCBIfam" id="TIGR01484">
    <property type="entry name" value="HAD-SF-IIB"/>
    <property type="match status" value="1"/>
</dbReference>
<dbReference type="InterPro" id="IPR023214">
    <property type="entry name" value="HAD_sf"/>
</dbReference>
<dbReference type="EMBL" id="JAOWKX010000008">
    <property type="protein sequence ID" value="MCV2885930.1"/>
    <property type="molecule type" value="Genomic_DNA"/>
</dbReference>
<evidence type="ECO:0000256" key="2">
    <source>
        <dbReference type="ARBA" id="ARBA00022801"/>
    </source>
</evidence>
<sequence length="280" mass="31167">MPSKQWLIFTDLDGTLLDHDTYSVAPAKDTLHQLATKHIPVIPTTSKTFAEMKAINKNLNLNGPCIVENGAAIHIPHTFLKQKPTDTRWQGNMWVKTFSNQKRVWLEILNQLKPEFGDKFTHFDAMSVGDVSNITGLSTHDATLAKTRQFGEPVLWQGDEKDKLRFIDALKSKGASVLHGGRFLHVSGHGDKGQALKWLCDEYRRQFPEQDTHSLALGDGGNDIAMLETADVAVIVRSPAHSPPTVNRTHQLHVTRSTGPVGWAESVNELVLTPLKEATW</sequence>
<keyword evidence="1" id="KW-0479">Metal-binding</keyword>
<proteinExistence type="predicted"/>
<dbReference type="Gene3D" id="3.30.980.20">
    <property type="entry name" value="Putative mannosyl-3-phosphoglycerate phosphatase, domain 2"/>
    <property type="match status" value="1"/>
</dbReference>
<dbReference type="InterPro" id="IPR006381">
    <property type="entry name" value="HAD-SF-IIB-MPGP"/>
</dbReference>
<evidence type="ECO:0000313" key="4">
    <source>
        <dbReference type="EMBL" id="MCV2885930.1"/>
    </source>
</evidence>
<dbReference type="InterPro" id="IPR036412">
    <property type="entry name" value="HAD-like_sf"/>
</dbReference>
<comment type="caution">
    <text evidence="4">The sequence shown here is derived from an EMBL/GenBank/DDBJ whole genome shotgun (WGS) entry which is preliminary data.</text>
</comment>
<dbReference type="Pfam" id="PF08282">
    <property type="entry name" value="Hydrolase_3"/>
    <property type="match status" value="1"/>
</dbReference>
<evidence type="ECO:0000313" key="5">
    <source>
        <dbReference type="Proteomes" id="UP001652504"/>
    </source>
</evidence>
<dbReference type="NCBIfam" id="TIGR01486">
    <property type="entry name" value="HAD-SF-IIB-MPGP"/>
    <property type="match status" value="1"/>
</dbReference>
<keyword evidence="2 4" id="KW-0378">Hydrolase</keyword>
<gene>
    <name evidence="4" type="ORF">OE749_14655</name>
</gene>
<accession>A0ABT3AB74</accession>
<dbReference type="GO" id="GO:0016787">
    <property type="term" value="F:hydrolase activity"/>
    <property type="evidence" value="ECO:0007669"/>
    <property type="project" value="UniProtKB-KW"/>
</dbReference>
<dbReference type="SFLD" id="SFLDG01142">
    <property type="entry name" value="C2.B.2:_Mannosyl-3-phosphoglyc"/>
    <property type="match status" value="1"/>
</dbReference>
<dbReference type="SUPFAM" id="SSF56784">
    <property type="entry name" value="HAD-like"/>
    <property type="match status" value="1"/>
</dbReference>
<protein>
    <submittedName>
        <fullName evidence="4">HAD-IIB family hydrolase</fullName>
    </submittedName>
</protein>
<dbReference type="PANTHER" id="PTHR10000:SF8">
    <property type="entry name" value="HAD SUPERFAMILY HYDROLASE-LIKE, TYPE 3"/>
    <property type="match status" value="1"/>
</dbReference>
<dbReference type="SFLD" id="SFLDG01140">
    <property type="entry name" value="C2.B:_Phosphomannomutase_and_P"/>
    <property type="match status" value="1"/>
</dbReference>
<dbReference type="Gene3D" id="3.40.50.1000">
    <property type="entry name" value="HAD superfamily/HAD-like"/>
    <property type="match status" value="1"/>
</dbReference>
<evidence type="ECO:0000256" key="3">
    <source>
        <dbReference type="ARBA" id="ARBA00022842"/>
    </source>
</evidence>
<organism evidence="4 5">
    <name type="scientific">Fluctibacter corallii</name>
    <dbReference type="NCBI Taxonomy" id="2984329"/>
    <lineage>
        <taxon>Bacteria</taxon>
        <taxon>Pseudomonadati</taxon>
        <taxon>Pseudomonadota</taxon>
        <taxon>Gammaproteobacteria</taxon>
        <taxon>Alteromonadales</taxon>
        <taxon>Alteromonadaceae</taxon>
        <taxon>Fluctibacter</taxon>
    </lineage>
</organism>